<sequence length="176" mass="18149">MRNSVFKAPSGALVSARLLPLWREGVCVAQACPPPPLAVSPAWLPAQPAAHPDLPPRPGVSSLAGGSARLSPSLRCHHGDHLPLPLPADPRQSHHTLRPRGSLLSRAQVSLTFETVLDSQERGTPTGAPQHRPTGAAGRRAHGACGARLTAGRLDMGRSVLAMAPGSCAGRAAGPP</sequence>
<evidence type="ECO:0000256" key="1">
    <source>
        <dbReference type="SAM" id="MobiDB-lite"/>
    </source>
</evidence>
<comment type="caution">
    <text evidence="2">The sequence shown here is derived from an EMBL/GenBank/DDBJ whole genome shotgun (WGS) entry which is preliminary data.</text>
</comment>
<reference evidence="2" key="1">
    <citation type="submission" date="2019-04" db="EMBL/GenBank/DDBJ databases">
        <authorList>
            <person name="Alioto T."/>
            <person name="Alioto T."/>
        </authorList>
    </citation>
    <scope>NUCLEOTIDE SEQUENCE [LARGE SCALE GENOMIC DNA]</scope>
</reference>
<feature type="non-terminal residue" evidence="2">
    <location>
        <position position="176"/>
    </location>
</feature>
<feature type="region of interest" description="Disordered" evidence="1">
    <location>
        <begin position="49"/>
        <end position="68"/>
    </location>
</feature>
<organism evidence="2 3">
    <name type="scientific">Marmota monax</name>
    <name type="common">Woodchuck</name>
    <dbReference type="NCBI Taxonomy" id="9995"/>
    <lineage>
        <taxon>Eukaryota</taxon>
        <taxon>Metazoa</taxon>
        <taxon>Chordata</taxon>
        <taxon>Craniata</taxon>
        <taxon>Vertebrata</taxon>
        <taxon>Euteleostomi</taxon>
        <taxon>Mammalia</taxon>
        <taxon>Eutheria</taxon>
        <taxon>Euarchontoglires</taxon>
        <taxon>Glires</taxon>
        <taxon>Rodentia</taxon>
        <taxon>Sciuromorpha</taxon>
        <taxon>Sciuridae</taxon>
        <taxon>Xerinae</taxon>
        <taxon>Marmotini</taxon>
        <taxon>Marmota</taxon>
    </lineage>
</organism>
<dbReference type="Proteomes" id="UP000335636">
    <property type="component" value="Unassembled WGS sequence"/>
</dbReference>
<dbReference type="EMBL" id="CABDUW010015850">
    <property type="protein sequence ID" value="VTJ92264.1"/>
    <property type="molecule type" value="Genomic_DNA"/>
</dbReference>
<dbReference type="AlphaFoldDB" id="A0A5E4DDC6"/>
<gene>
    <name evidence="2" type="ORF">MONAX_5E035439</name>
</gene>
<name>A0A5E4DDC6_MARMO</name>
<evidence type="ECO:0000313" key="3">
    <source>
        <dbReference type="Proteomes" id="UP000335636"/>
    </source>
</evidence>
<proteinExistence type="predicted"/>
<accession>A0A5E4DDC6</accession>
<protein>
    <submittedName>
        <fullName evidence="2">Uncharacterized protein</fullName>
    </submittedName>
</protein>
<feature type="region of interest" description="Disordered" evidence="1">
    <location>
        <begin position="118"/>
        <end position="142"/>
    </location>
</feature>
<evidence type="ECO:0000313" key="2">
    <source>
        <dbReference type="EMBL" id="VTJ92264.1"/>
    </source>
</evidence>
<keyword evidence="3" id="KW-1185">Reference proteome</keyword>